<keyword evidence="1" id="KW-1185">Reference proteome</keyword>
<organism evidence="1 2">
    <name type="scientific">Dioscorea cayennensis subsp. rotundata</name>
    <name type="common">White Guinea yam</name>
    <name type="synonym">Dioscorea rotundata</name>
    <dbReference type="NCBI Taxonomy" id="55577"/>
    <lineage>
        <taxon>Eukaryota</taxon>
        <taxon>Viridiplantae</taxon>
        <taxon>Streptophyta</taxon>
        <taxon>Embryophyta</taxon>
        <taxon>Tracheophyta</taxon>
        <taxon>Spermatophyta</taxon>
        <taxon>Magnoliopsida</taxon>
        <taxon>Liliopsida</taxon>
        <taxon>Dioscoreales</taxon>
        <taxon>Dioscoreaceae</taxon>
        <taxon>Dioscorea</taxon>
    </lineage>
</organism>
<proteinExistence type="predicted"/>
<gene>
    <name evidence="2" type="primary">LOC120252482</name>
</gene>
<dbReference type="GeneID" id="120252482"/>
<name>A0AB40AQU5_DIOCR</name>
<dbReference type="Proteomes" id="UP001515500">
    <property type="component" value="Chromosome 1"/>
</dbReference>
<evidence type="ECO:0000313" key="2">
    <source>
        <dbReference type="RefSeq" id="XP_039116611.1"/>
    </source>
</evidence>
<dbReference type="RefSeq" id="XP_039116611.1">
    <property type="nucleotide sequence ID" value="XM_039260677.1"/>
</dbReference>
<reference evidence="1" key="1">
    <citation type="submission" date="2025-05" db="UniProtKB">
        <authorList>
            <consortium name="RefSeq"/>
        </authorList>
    </citation>
    <scope>NUCLEOTIDE SEQUENCE [LARGE SCALE GENOMIC DNA]</scope>
</reference>
<reference evidence="2" key="2">
    <citation type="submission" date="2025-08" db="UniProtKB">
        <authorList>
            <consortium name="RefSeq"/>
        </authorList>
    </citation>
    <scope>IDENTIFICATION</scope>
</reference>
<sequence>MELKFVVSQFVLQVPQNTELADMDSSKDRVAHATTIRDDLKSRLMGATKQFKDVLTNLKTHENRNKIFSTNASRENPLMHQPKIVSEPAPWYKCMIRGSISTPPVNPDQEVERTFKRRLCQISLMKTGYVEISVEMDQGKEMAGNHQQSISDFAQPNLEGVGSSIVHPPIVANNFELKPNFI</sequence>
<protein>
    <submittedName>
        <fullName evidence="2">Syntaxin-32-like</fullName>
    </submittedName>
</protein>
<accession>A0AB40AQU5</accession>
<dbReference type="AlphaFoldDB" id="A0AB40AQU5"/>
<evidence type="ECO:0000313" key="1">
    <source>
        <dbReference type="Proteomes" id="UP001515500"/>
    </source>
</evidence>